<dbReference type="Gene3D" id="3.40.50.300">
    <property type="entry name" value="P-loop containing nucleotide triphosphate hydrolases"/>
    <property type="match status" value="1"/>
</dbReference>
<keyword evidence="4" id="KW-1185">Reference proteome</keyword>
<proteinExistence type="predicted"/>
<evidence type="ECO:0000313" key="4">
    <source>
        <dbReference type="Proteomes" id="UP001152747"/>
    </source>
</evidence>
<dbReference type="EMBL" id="CANHGI010000004">
    <property type="protein sequence ID" value="CAI5449097.1"/>
    <property type="molecule type" value="Genomic_DNA"/>
</dbReference>
<dbReference type="Proteomes" id="UP001152747">
    <property type="component" value="Unassembled WGS sequence"/>
</dbReference>
<protein>
    <submittedName>
        <fullName evidence="3">Uncharacterized protein</fullName>
    </submittedName>
</protein>
<dbReference type="GO" id="GO:0005525">
    <property type="term" value="F:GTP binding"/>
    <property type="evidence" value="ECO:0007669"/>
    <property type="project" value="UniProtKB-KW"/>
</dbReference>
<name>A0A9P1N5Z6_9PELO</name>
<evidence type="ECO:0000256" key="2">
    <source>
        <dbReference type="ARBA" id="ARBA00023134"/>
    </source>
</evidence>
<keyword evidence="1" id="KW-0547">Nucleotide-binding</keyword>
<dbReference type="InterPro" id="IPR027417">
    <property type="entry name" value="P-loop_NTPase"/>
</dbReference>
<comment type="caution">
    <text evidence="3">The sequence shown here is derived from an EMBL/GenBank/DDBJ whole genome shotgun (WGS) entry which is preliminary data.</text>
</comment>
<evidence type="ECO:0000256" key="1">
    <source>
        <dbReference type="ARBA" id="ARBA00022741"/>
    </source>
</evidence>
<evidence type="ECO:0000313" key="3">
    <source>
        <dbReference type="EMBL" id="CAI5449097.1"/>
    </source>
</evidence>
<reference evidence="3" key="1">
    <citation type="submission" date="2022-11" db="EMBL/GenBank/DDBJ databases">
        <authorList>
            <person name="Kikuchi T."/>
        </authorList>
    </citation>
    <scope>NUCLEOTIDE SEQUENCE</scope>
    <source>
        <strain evidence="3">PS1010</strain>
    </source>
</reference>
<accession>A0A9P1N5Z6</accession>
<dbReference type="Pfam" id="PF08477">
    <property type="entry name" value="Roc"/>
    <property type="match status" value="1"/>
</dbReference>
<dbReference type="OrthoDB" id="275177at2759"/>
<dbReference type="AlphaFoldDB" id="A0A9P1N5Z6"/>
<dbReference type="PANTHER" id="PTHR24073">
    <property type="entry name" value="DRAB5-RELATED"/>
    <property type="match status" value="1"/>
</dbReference>
<dbReference type="SUPFAM" id="SSF52540">
    <property type="entry name" value="P-loop containing nucleoside triphosphate hydrolases"/>
    <property type="match status" value="1"/>
</dbReference>
<gene>
    <name evidence="3" type="ORF">CAMP_LOCUS11734</name>
</gene>
<sequence>MAENENRKRIMKKILILGPTKAGKTTLATFLGEYMGDEIRDEENRINRKMELEFTDIYRPTKGVRIVEFESHEFLSKDDKEAHENEHGRIMDVEIQLWDVSGDRKYEDCWPAIKENVNGVILVANPEEHSGKDLLIWYQEFVEKERLDQKMVMVLLNEQGPKKTNHELVSAFEIQPQLHGVSHVACHFGSEGLSLKQEVNNFLVKIMMGGQSQSETVENVNIMEDIEEDEDDF</sequence>
<keyword evidence="2" id="KW-0342">GTP-binding</keyword>
<organism evidence="3 4">
    <name type="scientific">Caenorhabditis angaria</name>
    <dbReference type="NCBI Taxonomy" id="860376"/>
    <lineage>
        <taxon>Eukaryota</taxon>
        <taxon>Metazoa</taxon>
        <taxon>Ecdysozoa</taxon>
        <taxon>Nematoda</taxon>
        <taxon>Chromadorea</taxon>
        <taxon>Rhabditida</taxon>
        <taxon>Rhabditina</taxon>
        <taxon>Rhabditomorpha</taxon>
        <taxon>Rhabditoidea</taxon>
        <taxon>Rhabditidae</taxon>
        <taxon>Peloderinae</taxon>
        <taxon>Caenorhabditis</taxon>
    </lineage>
</organism>